<name>A0A9X0D401_9CNID</name>
<sequence length="113" mass="12899">MQNWSTCVCLPSGTYLPTQSYGMIMAQETSRVVKQMETMYLCFGQSWAALHLGPMWSYVEEIHAEKVTHEAEVDVLATALEESGLRLQRGNYMSLMILKMNWLAMDSLIKETN</sequence>
<evidence type="ECO:0000313" key="1">
    <source>
        <dbReference type="EMBL" id="KAJ7386070.1"/>
    </source>
</evidence>
<organism evidence="1 2">
    <name type="scientific">Desmophyllum pertusum</name>
    <dbReference type="NCBI Taxonomy" id="174260"/>
    <lineage>
        <taxon>Eukaryota</taxon>
        <taxon>Metazoa</taxon>
        <taxon>Cnidaria</taxon>
        <taxon>Anthozoa</taxon>
        <taxon>Hexacorallia</taxon>
        <taxon>Scleractinia</taxon>
        <taxon>Caryophylliina</taxon>
        <taxon>Caryophylliidae</taxon>
        <taxon>Desmophyllum</taxon>
    </lineage>
</organism>
<reference evidence="1" key="1">
    <citation type="submission" date="2023-01" db="EMBL/GenBank/DDBJ databases">
        <title>Genome assembly of the deep-sea coral Lophelia pertusa.</title>
        <authorList>
            <person name="Herrera S."/>
            <person name="Cordes E."/>
        </authorList>
    </citation>
    <scope>NUCLEOTIDE SEQUENCE</scope>
    <source>
        <strain evidence="1">USNM1676648</strain>
        <tissue evidence="1">Polyp</tissue>
    </source>
</reference>
<accession>A0A9X0D401</accession>
<dbReference type="EMBL" id="MU825878">
    <property type="protein sequence ID" value="KAJ7386070.1"/>
    <property type="molecule type" value="Genomic_DNA"/>
</dbReference>
<evidence type="ECO:0000313" key="2">
    <source>
        <dbReference type="Proteomes" id="UP001163046"/>
    </source>
</evidence>
<gene>
    <name evidence="1" type="ORF">OS493_012404</name>
</gene>
<dbReference type="Proteomes" id="UP001163046">
    <property type="component" value="Unassembled WGS sequence"/>
</dbReference>
<comment type="caution">
    <text evidence="1">The sequence shown here is derived from an EMBL/GenBank/DDBJ whole genome shotgun (WGS) entry which is preliminary data.</text>
</comment>
<dbReference type="AlphaFoldDB" id="A0A9X0D401"/>
<keyword evidence="2" id="KW-1185">Reference proteome</keyword>
<proteinExistence type="predicted"/>
<protein>
    <submittedName>
        <fullName evidence="1">Uncharacterized protein</fullName>
    </submittedName>
</protein>